<dbReference type="EMBL" id="JACJVQ010000006">
    <property type="protein sequence ID" value="MBB6634029.1"/>
    <property type="molecule type" value="Genomic_DNA"/>
</dbReference>
<protein>
    <submittedName>
        <fullName evidence="1">YheC/YheD family protein</fullName>
    </submittedName>
</protein>
<gene>
    <name evidence="1" type="ORF">H7B67_07905</name>
</gene>
<evidence type="ECO:0000313" key="2">
    <source>
        <dbReference type="Proteomes" id="UP000535838"/>
    </source>
</evidence>
<dbReference type="SUPFAM" id="SSF56059">
    <property type="entry name" value="Glutathione synthetase ATP-binding domain-like"/>
    <property type="match status" value="1"/>
</dbReference>
<sequence>MTIQRVLSKKAKTDALLADRKLKDHVPLTRTMDRETLREMLHKYGMIYVKPVGGTFGRGVIRVEYSPGSPDVYQFQSEENKFRFHDFDSMYDSLLIVKRKTSYLAQQGIELLKYRKRRFDLRVMVQRNPKGHWETTGIIGRLAHPRKIVTNYHSGGTPMAIEILIAEHLRGHTTISAYRQKLGSLGVEVARALERRFPRIQEIGVDVAVDQNLKPWILEVNTLPDPFIFRKLKDRSAFRRIYRYAVAYGRFRKRLSRRS</sequence>
<proteinExistence type="predicted"/>
<dbReference type="AlphaFoldDB" id="A0A841SSS6"/>
<dbReference type="Proteomes" id="UP000535838">
    <property type="component" value="Unassembled WGS sequence"/>
</dbReference>
<reference evidence="1 2" key="1">
    <citation type="submission" date="2020-08" db="EMBL/GenBank/DDBJ databases">
        <title>Cohnella phylogeny.</title>
        <authorList>
            <person name="Dunlap C."/>
        </authorList>
    </citation>
    <scope>NUCLEOTIDE SEQUENCE [LARGE SCALE GENOMIC DNA]</scope>
    <source>
        <strain evidence="1 2">DSM 25241</strain>
    </source>
</reference>
<dbReference type="RefSeq" id="WP_185119272.1">
    <property type="nucleotide sequence ID" value="NZ_JACJVQ010000006.1"/>
</dbReference>
<keyword evidence="2" id="KW-1185">Reference proteome</keyword>
<evidence type="ECO:0000313" key="1">
    <source>
        <dbReference type="EMBL" id="MBB6634029.1"/>
    </source>
</evidence>
<dbReference type="InterPro" id="IPR026838">
    <property type="entry name" value="YheC/D"/>
</dbReference>
<name>A0A841SSS6_9BACL</name>
<organism evidence="1 2">
    <name type="scientific">Cohnella thailandensis</name>
    <dbReference type="NCBI Taxonomy" id="557557"/>
    <lineage>
        <taxon>Bacteria</taxon>
        <taxon>Bacillati</taxon>
        <taxon>Bacillota</taxon>
        <taxon>Bacilli</taxon>
        <taxon>Bacillales</taxon>
        <taxon>Paenibacillaceae</taxon>
        <taxon>Cohnella</taxon>
    </lineage>
</organism>
<dbReference type="Pfam" id="PF14398">
    <property type="entry name" value="ATPgrasp_YheCD"/>
    <property type="match status" value="1"/>
</dbReference>
<comment type="caution">
    <text evidence="1">The sequence shown here is derived from an EMBL/GenBank/DDBJ whole genome shotgun (WGS) entry which is preliminary data.</text>
</comment>
<dbReference type="Gene3D" id="3.30.470.20">
    <property type="entry name" value="ATP-grasp fold, B domain"/>
    <property type="match status" value="1"/>
</dbReference>
<accession>A0A841SSS6</accession>